<keyword evidence="2" id="KW-0812">Transmembrane</keyword>
<dbReference type="PROSITE" id="PS50887">
    <property type="entry name" value="GGDEF"/>
    <property type="match status" value="1"/>
</dbReference>
<dbReference type="Gene3D" id="3.30.70.270">
    <property type="match status" value="1"/>
</dbReference>
<comment type="caution">
    <text evidence="4">The sequence shown here is derived from an EMBL/GenBank/DDBJ whole genome shotgun (WGS) entry which is preliminary data.</text>
</comment>
<evidence type="ECO:0000313" key="5">
    <source>
        <dbReference type="Proteomes" id="UP000037392"/>
    </source>
</evidence>
<dbReference type="SUPFAM" id="SSF55073">
    <property type="entry name" value="Nucleotide cyclase"/>
    <property type="match status" value="1"/>
</dbReference>
<evidence type="ECO:0000313" key="4">
    <source>
        <dbReference type="EMBL" id="KMW17368.1"/>
    </source>
</evidence>
<dbReference type="NCBIfam" id="TIGR00254">
    <property type="entry name" value="GGDEF"/>
    <property type="match status" value="1"/>
</dbReference>
<sequence length="401" mass="45896">MSSEVYFGWGLLPPICMFFIYGRTSLYAMTALGYPQESTAGNWLKAALPGALLYTFWCVFNLNLLMLYIIAYFCHVLRWLHTQDSREKELFSVNLLHIMTISIHMTVIAFCALAGGVSMSALLAQPFWRLFITYIVIAVRIGADLLIPWQKEALQVIRSQSESAEKGPFMLFLWFCSIFLVLDSLLCTSTEEWVMLPVLLITGIALKQFFILRCLLHLYSIMKVRHLEEQYLTLEQELARQTRQAADLQNRRDTDILTGVFSRQYLMEQLEQLLQAEAAFSLVFLDLDRLKQLNDKKGHKAGDEYLIQFAHSFRAQLRENDVFARVGGDEFVALLPGCSEEDARDKLYQIRSLLSGRECCGHNLSFSFGVAGTSGRAGEDMSQLLRRADLAMYHDKEQRRG</sequence>
<evidence type="ECO:0000259" key="3">
    <source>
        <dbReference type="PROSITE" id="PS50887"/>
    </source>
</evidence>
<keyword evidence="2" id="KW-1133">Transmembrane helix</keyword>
<feature type="domain" description="GGDEF" evidence="3">
    <location>
        <begin position="278"/>
        <end position="401"/>
    </location>
</feature>
<dbReference type="PATRIC" id="fig|742734.4.peg.3816"/>
<dbReference type="AlphaFoldDB" id="A0A0J9BX35"/>
<dbReference type="InterPro" id="IPR029787">
    <property type="entry name" value="Nucleotide_cyclase"/>
</dbReference>
<dbReference type="CDD" id="cd01949">
    <property type="entry name" value="GGDEF"/>
    <property type="match status" value="1"/>
</dbReference>
<feature type="transmembrane region" description="Helical" evidence="2">
    <location>
        <begin position="193"/>
        <end position="216"/>
    </location>
</feature>
<dbReference type="GeneID" id="93166213"/>
<reference evidence="4 5" key="1">
    <citation type="submission" date="2011-04" db="EMBL/GenBank/DDBJ databases">
        <title>The Genome Sequence of Clostridium citroniae WAL-19142.</title>
        <authorList>
            <consortium name="The Broad Institute Genome Sequencing Platform"/>
            <person name="Earl A."/>
            <person name="Ward D."/>
            <person name="Feldgarden M."/>
            <person name="Gevers D."/>
            <person name="Warren Y.A."/>
            <person name="Tyrrell K.L."/>
            <person name="Citron D.M."/>
            <person name="Goldstein E.J."/>
            <person name="Daigneault M."/>
            <person name="Allen-Vercoe E."/>
            <person name="Young S.K."/>
            <person name="Zeng Q."/>
            <person name="Gargeya S."/>
            <person name="Fitzgerald M."/>
            <person name="Haas B."/>
            <person name="Abouelleil A."/>
            <person name="Alvarado L."/>
            <person name="Arachchi H.M."/>
            <person name="Berlin A."/>
            <person name="Brown A."/>
            <person name="Chapman S.B."/>
            <person name="Chen Z."/>
            <person name="Dunbar C."/>
            <person name="Freedman E."/>
            <person name="Gearin G."/>
            <person name="Gellesch M."/>
            <person name="Goldberg J."/>
            <person name="Griggs A."/>
            <person name="Gujja S."/>
            <person name="Heilman E.R."/>
            <person name="Heiman D."/>
            <person name="Howarth C."/>
            <person name="Larson L."/>
            <person name="Lui A."/>
            <person name="MacDonald P.J."/>
            <person name="Mehta T."/>
            <person name="Montmayeur A."/>
            <person name="Murphy C."/>
            <person name="Neiman D."/>
            <person name="Pearson M."/>
            <person name="Priest M."/>
            <person name="Roberts A."/>
            <person name="Saif S."/>
            <person name="Shea T."/>
            <person name="Shenoy N."/>
            <person name="Sisk P."/>
            <person name="Stolte C."/>
            <person name="Sykes S."/>
            <person name="White J."/>
            <person name="Yandava C."/>
            <person name="Wortman J."/>
            <person name="Nusbaum C."/>
            <person name="Birren B."/>
        </authorList>
    </citation>
    <scope>NUCLEOTIDE SEQUENCE [LARGE SCALE GENOMIC DNA]</scope>
    <source>
        <strain evidence="4 5">WAL-19142</strain>
    </source>
</reference>
<dbReference type="InterPro" id="IPR050469">
    <property type="entry name" value="Diguanylate_Cyclase"/>
</dbReference>
<evidence type="ECO:0000256" key="1">
    <source>
        <dbReference type="SAM" id="Coils"/>
    </source>
</evidence>
<feature type="transmembrane region" description="Helical" evidence="2">
    <location>
        <begin position="168"/>
        <end position="187"/>
    </location>
</feature>
<dbReference type="InterPro" id="IPR043128">
    <property type="entry name" value="Rev_trsase/Diguanyl_cyclase"/>
</dbReference>
<feature type="transmembrane region" description="Helical" evidence="2">
    <location>
        <begin position="127"/>
        <end position="147"/>
    </location>
</feature>
<keyword evidence="2" id="KW-0472">Membrane</keyword>
<feature type="transmembrane region" description="Helical" evidence="2">
    <location>
        <begin position="54"/>
        <end position="74"/>
    </location>
</feature>
<protein>
    <recommendedName>
        <fullName evidence="3">GGDEF domain-containing protein</fullName>
    </recommendedName>
</protein>
<dbReference type="PANTHER" id="PTHR45138">
    <property type="entry name" value="REGULATORY COMPONENTS OF SENSORY TRANSDUCTION SYSTEM"/>
    <property type="match status" value="1"/>
</dbReference>
<proteinExistence type="predicted"/>
<keyword evidence="1" id="KW-0175">Coiled coil</keyword>
<dbReference type="SMART" id="SM00267">
    <property type="entry name" value="GGDEF"/>
    <property type="match status" value="1"/>
</dbReference>
<dbReference type="Proteomes" id="UP000037392">
    <property type="component" value="Unassembled WGS sequence"/>
</dbReference>
<dbReference type="InterPro" id="IPR000160">
    <property type="entry name" value="GGDEF_dom"/>
</dbReference>
<feature type="transmembrane region" description="Helical" evidence="2">
    <location>
        <begin position="12"/>
        <end position="34"/>
    </location>
</feature>
<accession>A0A0J9BX35</accession>
<organism evidence="4 5">
    <name type="scientific">[Clostridium] citroniae WAL-19142</name>
    <dbReference type="NCBI Taxonomy" id="742734"/>
    <lineage>
        <taxon>Bacteria</taxon>
        <taxon>Bacillati</taxon>
        <taxon>Bacillota</taxon>
        <taxon>Clostridia</taxon>
        <taxon>Lachnospirales</taxon>
        <taxon>Lachnospiraceae</taxon>
        <taxon>Enterocloster</taxon>
    </lineage>
</organism>
<gene>
    <name evidence="4" type="ORF">HMPREF9470_03557</name>
</gene>
<dbReference type="EMBL" id="ADLK01000027">
    <property type="protein sequence ID" value="KMW17368.1"/>
    <property type="molecule type" value="Genomic_DNA"/>
</dbReference>
<evidence type="ECO:0000256" key="2">
    <source>
        <dbReference type="SAM" id="Phobius"/>
    </source>
</evidence>
<feature type="coiled-coil region" evidence="1">
    <location>
        <begin position="224"/>
        <end position="251"/>
    </location>
</feature>
<feature type="transmembrane region" description="Helical" evidence="2">
    <location>
        <begin position="95"/>
        <end position="115"/>
    </location>
</feature>
<dbReference type="RefSeq" id="WP_048930382.1">
    <property type="nucleotide sequence ID" value="NZ_KQ235880.1"/>
</dbReference>
<dbReference type="PANTHER" id="PTHR45138:SF9">
    <property type="entry name" value="DIGUANYLATE CYCLASE DGCM-RELATED"/>
    <property type="match status" value="1"/>
</dbReference>
<dbReference type="GO" id="GO:0052621">
    <property type="term" value="F:diguanylate cyclase activity"/>
    <property type="evidence" value="ECO:0007669"/>
    <property type="project" value="TreeGrafter"/>
</dbReference>
<dbReference type="OrthoDB" id="9804955at2"/>
<name>A0A0J9BX35_9FIRM</name>
<dbReference type="Pfam" id="PF00990">
    <property type="entry name" value="GGDEF"/>
    <property type="match status" value="1"/>
</dbReference>